<feature type="domain" description="Glucose-methanol-choline oxidoreductase N-terminal" evidence="7">
    <location>
        <begin position="339"/>
        <end position="353"/>
    </location>
</feature>
<comment type="cofactor">
    <cofactor evidence="3">
        <name>FAD</name>
        <dbReference type="ChEBI" id="CHEBI:57692"/>
    </cofactor>
</comment>
<keyword evidence="9" id="KW-1185">Reference proteome</keyword>
<feature type="domain" description="Glucose-methanol-choline oxidoreductase N-terminal" evidence="6">
    <location>
        <begin position="159"/>
        <end position="182"/>
    </location>
</feature>
<feature type="chain" id="PRO_5040436602" description="Glucose-methanol-choline oxidoreductase N-terminal domain-containing protein" evidence="5">
    <location>
        <begin position="24"/>
        <end position="637"/>
    </location>
</feature>
<name>A0A9N9TS73_PHYSR</name>
<dbReference type="Gene3D" id="3.30.560.10">
    <property type="entry name" value="Glucose Oxidase, domain 3"/>
    <property type="match status" value="1"/>
</dbReference>
<dbReference type="Gene3D" id="3.50.50.60">
    <property type="entry name" value="FAD/NAD(P)-binding domain"/>
    <property type="match status" value="1"/>
</dbReference>
<feature type="binding site" evidence="3">
    <location>
        <position position="165"/>
    </location>
    <ligand>
        <name>FAD</name>
        <dbReference type="ChEBI" id="CHEBI:57692"/>
    </ligand>
</feature>
<keyword evidence="5" id="KW-0732">Signal</keyword>
<dbReference type="Pfam" id="PF00732">
    <property type="entry name" value="GMC_oxred_N"/>
    <property type="match status" value="1"/>
</dbReference>
<dbReference type="GO" id="GO:0016614">
    <property type="term" value="F:oxidoreductase activity, acting on CH-OH group of donors"/>
    <property type="evidence" value="ECO:0007669"/>
    <property type="project" value="InterPro"/>
</dbReference>
<feature type="signal peptide" evidence="5">
    <location>
        <begin position="1"/>
        <end position="23"/>
    </location>
</feature>
<protein>
    <recommendedName>
        <fullName evidence="6 7">Glucose-methanol-choline oxidoreductase N-terminal domain-containing protein</fullName>
    </recommendedName>
</protein>
<evidence type="ECO:0000256" key="5">
    <source>
        <dbReference type="SAM" id="SignalP"/>
    </source>
</evidence>
<dbReference type="Pfam" id="PF05199">
    <property type="entry name" value="GMC_oxred_C"/>
    <property type="match status" value="1"/>
</dbReference>
<evidence type="ECO:0000259" key="6">
    <source>
        <dbReference type="PROSITE" id="PS00623"/>
    </source>
</evidence>
<feature type="active site" description="Proton donor" evidence="2">
    <location>
        <position position="569"/>
    </location>
</feature>
<dbReference type="PROSITE" id="PS00624">
    <property type="entry name" value="GMC_OXRED_2"/>
    <property type="match status" value="1"/>
</dbReference>
<comment type="similarity">
    <text evidence="1 4">Belongs to the GMC oxidoreductase family.</text>
</comment>
<feature type="active site" description="Proton acceptor" evidence="2">
    <location>
        <position position="613"/>
    </location>
</feature>
<feature type="binding site" evidence="3">
    <location>
        <position position="302"/>
    </location>
    <ligand>
        <name>FAD</name>
        <dbReference type="ChEBI" id="CHEBI:57692"/>
    </ligand>
</feature>
<keyword evidence="3 4" id="KW-0274">FAD</keyword>
<gene>
    <name evidence="8" type="ORF">PHYEVI_LOCUS7700</name>
</gene>
<dbReference type="InterPro" id="IPR000172">
    <property type="entry name" value="GMC_OxRdtase_N"/>
</dbReference>
<dbReference type="EMBL" id="OU900097">
    <property type="protein sequence ID" value="CAG9861358.1"/>
    <property type="molecule type" value="Genomic_DNA"/>
</dbReference>
<dbReference type="OrthoDB" id="269227at2759"/>
<reference evidence="8" key="1">
    <citation type="submission" date="2022-01" db="EMBL/GenBank/DDBJ databases">
        <authorList>
            <person name="King R."/>
        </authorList>
    </citation>
    <scope>NUCLEOTIDE SEQUENCE</scope>
</reference>
<evidence type="ECO:0000256" key="2">
    <source>
        <dbReference type="PIRSR" id="PIRSR000137-1"/>
    </source>
</evidence>
<dbReference type="PROSITE" id="PS00623">
    <property type="entry name" value="GMC_OXRED_1"/>
    <property type="match status" value="1"/>
</dbReference>
<proteinExistence type="inferred from homology"/>
<evidence type="ECO:0000256" key="1">
    <source>
        <dbReference type="ARBA" id="ARBA00010790"/>
    </source>
</evidence>
<evidence type="ECO:0000313" key="9">
    <source>
        <dbReference type="Proteomes" id="UP001153712"/>
    </source>
</evidence>
<evidence type="ECO:0000259" key="7">
    <source>
        <dbReference type="PROSITE" id="PS00624"/>
    </source>
</evidence>
<dbReference type="PANTHER" id="PTHR11552:SF158">
    <property type="entry name" value="GH23626P-RELATED"/>
    <property type="match status" value="1"/>
</dbReference>
<organism evidence="8 9">
    <name type="scientific">Phyllotreta striolata</name>
    <name type="common">Striped flea beetle</name>
    <name type="synonym">Crioceris striolata</name>
    <dbReference type="NCBI Taxonomy" id="444603"/>
    <lineage>
        <taxon>Eukaryota</taxon>
        <taxon>Metazoa</taxon>
        <taxon>Ecdysozoa</taxon>
        <taxon>Arthropoda</taxon>
        <taxon>Hexapoda</taxon>
        <taxon>Insecta</taxon>
        <taxon>Pterygota</taxon>
        <taxon>Neoptera</taxon>
        <taxon>Endopterygota</taxon>
        <taxon>Coleoptera</taxon>
        <taxon>Polyphaga</taxon>
        <taxon>Cucujiformia</taxon>
        <taxon>Chrysomeloidea</taxon>
        <taxon>Chrysomelidae</taxon>
        <taxon>Galerucinae</taxon>
        <taxon>Alticini</taxon>
        <taxon>Phyllotreta</taxon>
    </lineage>
</organism>
<dbReference type="InterPro" id="IPR036188">
    <property type="entry name" value="FAD/NAD-bd_sf"/>
</dbReference>
<dbReference type="Proteomes" id="UP001153712">
    <property type="component" value="Chromosome 4"/>
</dbReference>
<sequence length="637" mass="70729">MFTFRKIIFTVCVVLSTIVLVDSNVLRNDASDGDDVDNETVDYYENLINSEMEKAMKFKRPTSAKMHEPNDTQIRDFGSFDFIVIGAGSTGSVIASRLSEILGWRILLLEAGKYPNNFTMIPGFFAVQAMTEYNWGFVSVPQKTACLGAVGKRCVVHRGKGIGGTSLLNQLIYSRGNPIDYDRWSDLLVDPTWRYENVLGYFKKSEDFHKTNQEAPLDWNYHAAGGKWYTSFHMPPNNLTKIFLKANEELGVNVTDYNGKDELGATVLQLNVKNGRRYDQATAFIQPVNSRENLIISPESYVIKIEINNQTKLTTGVLFTKNGKLYRAKANKEVILSAGAVSSPQLLMLSGIGPRAHLQSNNIPVVEDLKVGSSLRDHVFCALQFSTNVTTPHSTLKGLITDYLKGYGDLTAGNPLDAAAWYQTKLDKTPGYPDIEIIPTSFTPSDIGRKFLQWKPETYKELNGKLNKTFSLTIVLLRTRSAGTVRLPSNNPYAYPLIDCNALSDKSDRDIGTMYEGIEMIRKLTRTPTFAKIGLTLETRPLSACSAHEFQSKGFWRCYLRHLSVPAFHPVGTCPSGASPADGAVVDGNLKVFGVGNLRVVDASVIPFTMAGHPNAVCTMIAEKIADEIKFERNVFE</sequence>
<dbReference type="PANTHER" id="PTHR11552">
    <property type="entry name" value="GLUCOSE-METHANOL-CHOLINE GMC OXIDOREDUCTASE"/>
    <property type="match status" value="1"/>
</dbReference>
<evidence type="ECO:0000256" key="3">
    <source>
        <dbReference type="PIRSR" id="PIRSR000137-2"/>
    </source>
</evidence>
<dbReference type="GO" id="GO:0050660">
    <property type="term" value="F:flavin adenine dinucleotide binding"/>
    <property type="evidence" value="ECO:0007669"/>
    <property type="project" value="InterPro"/>
</dbReference>
<dbReference type="AlphaFoldDB" id="A0A9N9TS73"/>
<evidence type="ECO:0000256" key="4">
    <source>
        <dbReference type="RuleBase" id="RU003968"/>
    </source>
</evidence>
<dbReference type="InterPro" id="IPR012132">
    <property type="entry name" value="GMC_OxRdtase"/>
</dbReference>
<dbReference type="SUPFAM" id="SSF51905">
    <property type="entry name" value="FAD/NAD(P)-binding domain"/>
    <property type="match status" value="1"/>
</dbReference>
<keyword evidence="4" id="KW-0285">Flavoprotein</keyword>
<dbReference type="PIRSF" id="PIRSF000137">
    <property type="entry name" value="Alcohol_oxidase"/>
    <property type="match status" value="1"/>
</dbReference>
<dbReference type="InterPro" id="IPR007867">
    <property type="entry name" value="GMC_OxRtase_C"/>
</dbReference>
<dbReference type="SUPFAM" id="SSF54373">
    <property type="entry name" value="FAD-linked reductases, C-terminal domain"/>
    <property type="match status" value="1"/>
</dbReference>
<accession>A0A9N9TS73</accession>
<evidence type="ECO:0000313" key="8">
    <source>
        <dbReference type="EMBL" id="CAG9861358.1"/>
    </source>
</evidence>